<dbReference type="PROSITE" id="PS51635">
    <property type="entry name" value="PNPLA"/>
    <property type="match status" value="1"/>
</dbReference>
<dbReference type="GO" id="GO:0016787">
    <property type="term" value="F:hydrolase activity"/>
    <property type="evidence" value="ECO:0007669"/>
    <property type="project" value="UniProtKB-UniRule"/>
</dbReference>
<feature type="active site" description="Nucleophile" evidence="4">
    <location>
        <position position="38"/>
    </location>
</feature>
<dbReference type="SUPFAM" id="SSF52151">
    <property type="entry name" value="FabD/lysophospholipase-like"/>
    <property type="match status" value="1"/>
</dbReference>
<reference evidence="6" key="1">
    <citation type="submission" date="2020-11" db="EMBL/GenBank/DDBJ databases">
        <title>Multidrug resistant novel bacterium Savagea serpentis sp. nov., isolated from the scats of a vine snake (Ahaetulla nasuta).</title>
        <authorList>
            <person name="Venkata Ramana V."/>
            <person name="Vikas Patil S."/>
            <person name="Yogita Lugani V."/>
        </authorList>
    </citation>
    <scope>NUCLEOTIDE SEQUENCE</scope>
    <source>
        <strain evidence="6">SN6</strain>
    </source>
</reference>
<dbReference type="InterPro" id="IPR016035">
    <property type="entry name" value="Acyl_Trfase/lysoPLipase"/>
</dbReference>
<comment type="caution">
    <text evidence="6">The sequence shown here is derived from an EMBL/GenBank/DDBJ whole genome shotgun (WGS) entry which is preliminary data.</text>
</comment>
<keyword evidence="2 4" id="KW-0442">Lipid degradation</keyword>
<evidence type="ECO:0000256" key="3">
    <source>
        <dbReference type="ARBA" id="ARBA00023098"/>
    </source>
</evidence>
<organism evidence="6 7">
    <name type="scientific">Savagea serpentis</name>
    <dbReference type="NCBI Taxonomy" id="2785297"/>
    <lineage>
        <taxon>Bacteria</taxon>
        <taxon>Bacillati</taxon>
        <taxon>Bacillota</taxon>
        <taxon>Bacilli</taxon>
        <taxon>Bacillales</taxon>
        <taxon>Caryophanaceae</taxon>
        <taxon>Savagea</taxon>
    </lineage>
</organism>
<evidence type="ECO:0000256" key="2">
    <source>
        <dbReference type="ARBA" id="ARBA00022963"/>
    </source>
</evidence>
<evidence type="ECO:0000256" key="4">
    <source>
        <dbReference type="PROSITE-ProRule" id="PRU01161"/>
    </source>
</evidence>
<dbReference type="InterPro" id="IPR045943">
    <property type="entry name" value="DUF6363"/>
</dbReference>
<evidence type="ECO:0000256" key="1">
    <source>
        <dbReference type="ARBA" id="ARBA00022801"/>
    </source>
</evidence>
<evidence type="ECO:0000259" key="5">
    <source>
        <dbReference type="PROSITE" id="PS51635"/>
    </source>
</evidence>
<dbReference type="Gene3D" id="3.40.1090.10">
    <property type="entry name" value="Cytosolic phospholipase A2 catalytic domain"/>
    <property type="match status" value="2"/>
</dbReference>
<feature type="domain" description="PNPLA" evidence="5">
    <location>
        <begin position="5"/>
        <end position="171"/>
    </location>
</feature>
<evidence type="ECO:0000313" key="6">
    <source>
        <dbReference type="EMBL" id="MBF4500527.1"/>
    </source>
</evidence>
<dbReference type="CDD" id="cd07208">
    <property type="entry name" value="Pat_hypo_Ecoli_yjju_like"/>
    <property type="match status" value="1"/>
</dbReference>
<feature type="short sequence motif" description="GXSXG" evidence="4">
    <location>
        <begin position="36"/>
        <end position="40"/>
    </location>
</feature>
<dbReference type="RefSeq" id="WP_194561963.1">
    <property type="nucleotide sequence ID" value="NZ_JADKPV010000001.1"/>
</dbReference>
<dbReference type="GO" id="GO:0016042">
    <property type="term" value="P:lipid catabolic process"/>
    <property type="evidence" value="ECO:0007669"/>
    <property type="project" value="UniProtKB-UniRule"/>
</dbReference>
<name>A0A8J7KBL1_9BACL</name>
<keyword evidence="3 4" id="KW-0443">Lipid metabolism</keyword>
<gene>
    <name evidence="6" type="ORF">IRY55_04045</name>
</gene>
<dbReference type="EMBL" id="JADKPV010000001">
    <property type="protein sequence ID" value="MBF4500527.1"/>
    <property type="molecule type" value="Genomic_DNA"/>
</dbReference>
<dbReference type="Proteomes" id="UP000622653">
    <property type="component" value="Unassembled WGS sequence"/>
</dbReference>
<dbReference type="PANTHER" id="PTHR14226">
    <property type="entry name" value="NEUROPATHY TARGET ESTERASE/SWISS CHEESE D.MELANOGASTER"/>
    <property type="match status" value="1"/>
</dbReference>
<dbReference type="AlphaFoldDB" id="A0A8J7KBL1"/>
<dbReference type="InterPro" id="IPR002641">
    <property type="entry name" value="PNPLA_dom"/>
</dbReference>
<feature type="short sequence motif" description="DGA/G" evidence="4">
    <location>
        <begin position="158"/>
        <end position="160"/>
    </location>
</feature>
<accession>A0A8J7KBL1</accession>
<keyword evidence="7" id="KW-1185">Reference proteome</keyword>
<comment type="caution">
    <text evidence="4">Lacks conserved residue(s) required for the propagation of feature annotation.</text>
</comment>
<evidence type="ECO:0000313" key="7">
    <source>
        <dbReference type="Proteomes" id="UP000622653"/>
    </source>
</evidence>
<protein>
    <submittedName>
        <fullName evidence="6">Patatin family protein</fullName>
    </submittedName>
</protein>
<sequence>MNASLILEGGTFRSIYTAGILDTFLAHDIRFPYTVGISAGALAACSFASRQPERTLRVFRNYRHDTRYMGWRNFLKERSYFGLDFAYNYIPNVADPFDWEAFYTYEGELEFGLTHAETGDIHYANALEMNRTCDMLQATCAIPLVFPEIQVQNEGYFDGGLADPIPLQRAIDKGFHQHVIILTRPKGYRKTFDRQAKFGTYMLRKKYPNIAELLMIRAERYNATIERIEQLERSGEAVVFRPEYALNSFEKDAGQMNKTYQMGRAHGEAKINTLFT</sequence>
<proteinExistence type="predicted"/>
<dbReference type="InterPro" id="IPR037483">
    <property type="entry name" value="YjjU-like"/>
</dbReference>
<keyword evidence="1 4" id="KW-0378">Hydrolase</keyword>
<dbReference type="Pfam" id="PF19890">
    <property type="entry name" value="DUF6363"/>
    <property type="match status" value="1"/>
</dbReference>
<dbReference type="Pfam" id="PF01734">
    <property type="entry name" value="Patatin"/>
    <property type="match status" value="1"/>
</dbReference>
<feature type="active site" description="Proton acceptor" evidence="4">
    <location>
        <position position="158"/>
    </location>
</feature>
<dbReference type="InterPro" id="IPR050301">
    <property type="entry name" value="NTE"/>
</dbReference>
<dbReference type="PANTHER" id="PTHR14226:SF25">
    <property type="entry name" value="PHOSPHOESTERASE"/>
    <property type="match status" value="1"/>
</dbReference>